<sequence length="250" mass="27904">MGIQIDSFIGNRLSNEDYADVFMNRKQQVMAVLCDGMGGHNGGEVASRQAVEQLGDLWKTTEITNQDELINWITTSINRVNAAIYQAGQEQSDLAGMGTTLVAMFCLEKTIIIANVGDSRAYMINRQHQVEQITEDHSYAHELFLRGEITKQEELNHQQRHMLTRSLGVGQTIEVDLFQKDLTDIRYVFLCSDGLSNNLSESEILSILNQDTCSNAAKSQALIDQSYKNGSNDNISIVLMDMDQMQEGGS</sequence>
<dbReference type="Pfam" id="PF13672">
    <property type="entry name" value="PP2C_2"/>
    <property type="match status" value="1"/>
</dbReference>
<accession>A0A328KN92</accession>
<dbReference type="GO" id="GO:0004722">
    <property type="term" value="F:protein serine/threonine phosphatase activity"/>
    <property type="evidence" value="ECO:0007669"/>
    <property type="project" value="InterPro"/>
</dbReference>
<comment type="caution">
    <text evidence="2">The sequence shown here is derived from an EMBL/GenBank/DDBJ whole genome shotgun (WGS) entry which is preliminary data.</text>
</comment>
<dbReference type="Gene3D" id="3.60.40.10">
    <property type="entry name" value="PPM-type phosphatase domain"/>
    <property type="match status" value="1"/>
</dbReference>
<dbReference type="InterPro" id="IPR001932">
    <property type="entry name" value="PPM-type_phosphatase-like_dom"/>
</dbReference>
<proteinExistence type="predicted"/>
<protein>
    <recommendedName>
        <fullName evidence="1">PPM-type phosphatase domain-containing protein</fullName>
    </recommendedName>
</protein>
<gene>
    <name evidence="2" type="ORF">B8A44_02765</name>
</gene>
<name>A0A328KN92_9LACT</name>
<evidence type="ECO:0000259" key="1">
    <source>
        <dbReference type="PROSITE" id="PS51746"/>
    </source>
</evidence>
<organism evidence="2 3">
    <name type="scientific">Dolosigranulum pigrum</name>
    <dbReference type="NCBI Taxonomy" id="29394"/>
    <lineage>
        <taxon>Bacteria</taxon>
        <taxon>Bacillati</taxon>
        <taxon>Bacillota</taxon>
        <taxon>Bacilli</taxon>
        <taxon>Lactobacillales</taxon>
        <taxon>Carnobacteriaceae</taxon>
        <taxon>Dolosigranulum</taxon>
    </lineage>
</organism>
<dbReference type="RefSeq" id="WP_112789869.1">
    <property type="nucleotide sequence ID" value="NZ_NAQV01000008.1"/>
</dbReference>
<dbReference type="NCBIfam" id="NF033484">
    <property type="entry name" value="Stp1_PP2C_phos"/>
    <property type="match status" value="1"/>
</dbReference>
<dbReference type="CDD" id="cd00143">
    <property type="entry name" value="PP2Cc"/>
    <property type="match status" value="1"/>
</dbReference>
<dbReference type="AlphaFoldDB" id="A0A328KN92"/>
<feature type="domain" description="PPM-type phosphatase" evidence="1">
    <location>
        <begin position="2"/>
        <end position="242"/>
    </location>
</feature>
<dbReference type="PROSITE" id="PS51746">
    <property type="entry name" value="PPM_2"/>
    <property type="match status" value="1"/>
</dbReference>
<dbReference type="Proteomes" id="UP000249099">
    <property type="component" value="Unassembled WGS sequence"/>
</dbReference>
<dbReference type="SMART" id="SM00332">
    <property type="entry name" value="PP2Cc"/>
    <property type="match status" value="1"/>
</dbReference>
<dbReference type="InterPro" id="IPR036457">
    <property type="entry name" value="PPM-type-like_dom_sf"/>
</dbReference>
<dbReference type="PANTHER" id="PTHR47992">
    <property type="entry name" value="PROTEIN PHOSPHATASE"/>
    <property type="match status" value="1"/>
</dbReference>
<dbReference type="EMBL" id="NAQV01000008">
    <property type="protein sequence ID" value="RAN64197.1"/>
    <property type="molecule type" value="Genomic_DNA"/>
</dbReference>
<reference evidence="2 3" key="1">
    <citation type="submission" date="2017-03" db="EMBL/GenBank/DDBJ databases">
        <title>wgs assembly of Dolosigranulum pigrum KPL CDC strains.</title>
        <authorList>
            <person name="Brugger S.D."/>
            <person name="Pettigrew M."/>
            <person name="Kong Y."/>
            <person name="Lemon K.P."/>
        </authorList>
    </citation>
    <scope>NUCLEOTIDE SEQUENCE [LARGE SCALE GENOMIC DNA]</scope>
    <source>
        <strain evidence="2 3">KPL1931_CDC4294-98</strain>
    </source>
</reference>
<dbReference type="InterPro" id="IPR015655">
    <property type="entry name" value="PP2C"/>
</dbReference>
<evidence type="ECO:0000313" key="3">
    <source>
        <dbReference type="Proteomes" id="UP000249099"/>
    </source>
</evidence>
<evidence type="ECO:0000313" key="2">
    <source>
        <dbReference type="EMBL" id="RAN64197.1"/>
    </source>
</evidence>
<dbReference type="SMART" id="SM00331">
    <property type="entry name" value="PP2C_SIG"/>
    <property type="match status" value="1"/>
</dbReference>
<dbReference type="SUPFAM" id="SSF81606">
    <property type="entry name" value="PP2C-like"/>
    <property type="match status" value="1"/>
</dbReference>